<name>A0A8H4R583_9AGAR</name>
<sequence>MLPEGLLCLLSASLAFAQSRTPLPINKITSLNTQRLPQQPSFAIPVHDTTPLAVSIALCSNASPNPRFFISNISNWDSQDDPGPSNLNGGIEIQLTDGQGNWTGLFPDGGILAVDRNGAGAVAFDVAVSDSEPFHQTLKELPLFGDTTSNQALLYSPSFLSVPPFKPTYPNYTLPAANLSQPELPASSSTPNFTLILSRTDTTKNIPRTGCFLLGPSTQKSGVISSQSVWARGSDWRSQFLMAGLTPATNYTAYVLQDSTKVSGPIYFTTKSAAFTCPLVHSLPFCPSVGYAVPLPSPPNAATYDSTNLPDTISTPLISYLANFTTVLTTFACGRDWYSPIVGCDDCQREYRSWLCSISFPRCGEPSPASPDGFTAVPAPPSATGIAASLAGKGVSSPQQVLSALLPQQTRDPPRNPFFPPPTTPYRQLLPCIEQCYATDRSCPPFLGFRCPSTSFNAGASYGIGYIDSADGDKGQGLTGVAQDRYGNVWCNLI</sequence>
<evidence type="ECO:0000313" key="3">
    <source>
        <dbReference type="Proteomes" id="UP000521872"/>
    </source>
</evidence>
<dbReference type="Proteomes" id="UP000521872">
    <property type="component" value="Unassembled WGS sequence"/>
</dbReference>
<accession>A0A8H4R583</accession>
<feature type="signal peptide" evidence="1">
    <location>
        <begin position="1"/>
        <end position="17"/>
    </location>
</feature>
<gene>
    <name evidence="2" type="ORF">D9613_009149</name>
</gene>
<keyword evidence="1" id="KW-0732">Signal</keyword>
<reference evidence="2 3" key="1">
    <citation type="submission" date="2019-12" db="EMBL/GenBank/DDBJ databases">
        <authorList>
            <person name="Floudas D."/>
            <person name="Bentzer J."/>
            <person name="Ahren D."/>
            <person name="Johansson T."/>
            <person name="Persson P."/>
            <person name="Tunlid A."/>
        </authorList>
    </citation>
    <scope>NUCLEOTIDE SEQUENCE [LARGE SCALE GENOMIC DNA]</scope>
    <source>
        <strain evidence="2 3">CBS 102.39</strain>
    </source>
</reference>
<dbReference type="EMBL" id="JAACJL010000002">
    <property type="protein sequence ID" value="KAF4622390.1"/>
    <property type="molecule type" value="Genomic_DNA"/>
</dbReference>
<dbReference type="InterPro" id="IPR024338">
    <property type="entry name" value="MID1/Yam8"/>
</dbReference>
<protein>
    <submittedName>
        <fullName evidence="2">Uncharacterized protein</fullName>
    </submittedName>
</protein>
<dbReference type="GO" id="GO:0005262">
    <property type="term" value="F:calcium channel activity"/>
    <property type="evidence" value="ECO:0007669"/>
    <property type="project" value="InterPro"/>
</dbReference>
<dbReference type="GO" id="GO:0098703">
    <property type="term" value="P:calcium ion import across plasma membrane"/>
    <property type="evidence" value="ECO:0007669"/>
    <property type="project" value="InterPro"/>
</dbReference>
<dbReference type="PANTHER" id="PTHR39142:SF1">
    <property type="entry name" value="AEL197CP"/>
    <property type="match status" value="1"/>
</dbReference>
<dbReference type="AlphaFoldDB" id="A0A8H4R583"/>
<feature type="chain" id="PRO_5033989554" evidence="1">
    <location>
        <begin position="18"/>
        <end position="494"/>
    </location>
</feature>
<dbReference type="Pfam" id="PF12929">
    <property type="entry name" value="Mid1"/>
    <property type="match status" value="1"/>
</dbReference>
<dbReference type="PANTHER" id="PTHR39142">
    <property type="entry name" value="MID1P"/>
    <property type="match status" value="1"/>
</dbReference>
<organism evidence="2 3">
    <name type="scientific">Agrocybe pediades</name>
    <dbReference type="NCBI Taxonomy" id="84607"/>
    <lineage>
        <taxon>Eukaryota</taxon>
        <taxon>Fungi</taxon>
        <taxon>Dikarya</taxon>
        <taxon>Basidiomycota</taxon>
        <taxon>Agaricomycotina</taxon>
        <taxon>Agaricomycetes</taxon>
        <taxon>Agaricomycetidae</taxon>
        <taxon>Agaricales</taxon>
        <taxon>Agaricineae</taxon>
        <taxon>Strophariaceae</taxon>
        <taxon>Agrocybe</taxon>
    </lineage>
</organism>
<proteinExistence type="predicted"/>
<keyword evidence="3" id="KW-1185">Reference proteome</keyword>
<evidence type="ECO:0000256" key="1">
    <source>
        <dbReference type="SAM" id="SignalP"/>
    </source>
</evidence>
<comment type="caution">
    <text evidence="2">The sequence shown here is derived from an EMBL/GenBank/DDBJ whole genome shotgun (WGS) entry which is preliminary data.</text>
</comment>
<evidence type="ECO:0000313" key="2">
    <source>
        <dbReference type="EMBL" id="KAF4622390.1"/>
    </source>
</evidence>